<dbReference type="InterPro" id="IPR011323">
    <property type="entry name" value="Mss4/transl-control_tumour"/>
</dbReference>
<accession>A0A835CUC9</accession>
<dbReference type="GO" id="GO:0005085">
    <property type="term" value="F:guanyl-nucleotide exchange factor activity"/>
    <property type="evidence" value="ECO:0007669"/>
    <property type="project" value="UniProtKB-KW"/>
</dbReference>
<reference evidence="4 5" key="1">
    <citation type="submission" date="2020-08" db="EMBL/GenBank/DDBJ databases">
        <title>Aphidius gifuensis genome sequencing and assembly.</title>
        <authorList>
            <person name="Du Z."/>
        </authorList>
    </citation>
    <scope>NUCLEOTIDE SEQUENCE [LARGE SCALE GENOMIC DNA]</scope>
    <source>
        <strain evidence="4">YNYX2018</strain>
        <tissue evidence="4">Adults</tissue>
    </source>
</reference>
<comment type="caution">
    <text evidence="4">The sequence shown here is derived from an EMBL/GenBank/DDBJ whole genome shotgun (WGS) entry which is preliminary data.</text>
</comment>
<evidence type="ECO:0000256" key="2">
    <source>
        <dbReference type="ARBA" id="ARBA00022658"/>
    </source>
</evidence>
<dbReference type="FunFam" id="2.170.150.10:FF:000005">
    <property type="entry name" value="Guanine nucleotide exchange factor MSS4"/>
    <property type="match status" value="1"/>
</dbReference>
<gene>
    <name evidence="4" type="ORF">HCN44_006275</name>
</gene>
<dbReference type="GO" id="GO:0007264">
    <property type="term" value="P:small GTPase-mediated signal transduction"/>
    <property type="evidence" value="ECO:0007669"/>
    <property type="project" value="InterPro"/>
</dbReference>
<dbReference type="Gene3D" id="2.170.150.10">
    <property type="entry name" value="Metal Binding Protein, Guanine Nucleotide Exchange Factor, Chain A"/>
    <property type="match status" value="1"/>
</dbReference>
<protein>
    <submittedName>
        <fullName evidence="4">Uncharacterized protein</fullName>
    </submittedName>
</protein>
<keyword evidence="5" id="KW-1185">Reference proteome</keyword>
<keyword evidence="3" id="KW-0653">Protein transport</keyword>
<evidence type="ECO:0000256" key="1">
    <source>
        <dbReference type="ARBA" id="ARBA00022448"/>
    </source>
</evidence>
<dbReference type="InterPro" id="IPR011057">
    <property type="entry name" value="Mss4-like_sf"/>
</dbReference>
<dbReference type="GO" id="GO:0005829">
    <property type="term" value="C:cytosol"/>
    <property type="evidence" value="ECO:0007669"/>
    <property type="project" value="TreeGrafter"/>
</dbReference>
<organism evidence="4 5">
    <name type="scientific">Aphidius gifuensis</name>
    <name type="common">Parasitoid wasp</name>
    <dbReference type="NCBI Taxonomy" id="684658"/>
    <lineage>
        <taxon>Eukaryota</taxon>
        <taxon>Metazoa</taxon>
        <taxon>Ecdysozoa</taxon>
        <taxon>Arthropoda</taxon>
        <taxon>Hexapoda</taxon>
        <taxon>Insecta</taxon>
        <taxon>Pterygota</taxon>
        <taxon>Neoptera</taxon>
        <taxon>Endopterygota</taxon>
        <taxon>Hymenoptera</taxon>
        <taxon>Apocrita</taxon>
        <taxon>Ichneumonoidea</taxon>
        <taxon>Braconidae</taxon>
        <taxon>Aphidiinae</taxon>
        <taxon>Aphidius</taxon>
    </lineage>
</organism>
<dbReference type="Pfam" id="PF04421">
    <property type="entry name" value="Mss4"/>
    <property type="match status" value="1"/>
</dbReference>
<dbReference type="EMBL" id="JACMRX010000003">
    <property type="protein sequence ID" value="KAF7993215.1"/>
    <property type="molecule type" value="Genomic_DNA"/>
</dbReference>
<dbReference type="AlphaFoldDB" id="A0A835CUC9"/>
<dbReference type="GO" id="GO:0008270">
    <property type="term" value="F:zinc ion binding"/>
    <property type="evidence" value="ECO:0007669"/>
    <property type="project" value="TreeGrafter"/>
</dbReference>
<dbReference type="GO" id="GO:0015031">
    <property type="term" value="P:protein transport"/>
    <property type="evidence" value="ECO:0007669"/>
    <property type="project" value="UniProtKB-KW"/>
</dbReference>
<dbReference type="PANTHER" id="PTHR13276:SF0">
    <property type="entry name" value="GUANINE NUCLEOTIDE EXCHANGE FACTOR MSS4"/>
    <property type="match status" value="1"/>
</dbReference>
<dbReference type="GO" id="GO:0016020">
    <property type="term" value="C:membrane"/>
    <property type="evidence" value="ECO:0007669"/>
    <property type="project" value="TreeGrafter"/>
</dbReference>
<sequence>MSIVDENYESKCDDNGKNKLKICCQHCPSVILSPGAASHQSLEFELPFMRRKAETEDEKVEQIGHYWLVEDMYTFENVSFTKTVDNIKYLACADCEIGPIGYMDISTNKSYVALSRVMYKE</sequence>
<dbReference type="GO" id="GO:0006892">
    <property type="term" value="P:post-Golgi vesicle-mediated transport"/>
    <property type="evidence" value="ECO:0007669"/>
    <property type="project" value="TreeGrafter"/>
</dbReference>
<name>A0A835CUC9_APHGI</name>
<dbReference type="PROSITE" id="PS51796">
    <property type="entry name" value="MSS4"/>
    <property type="match status" value="1"/>
</dbReference>
<keyword evidence="1" id="KW-0813">Transport</keyword>
<dbReference type="PANTHER" id="PTHR13276">
    <property type="entry name" value="GUANINE NUCLEOTIDE EXCHANGE FACTOR MSS4"/>
    <property type="match status" value="1"/>
</dbReference>
<evidence type="ECO:0000313" key="5">
    <source>
        <dbReference type="Proteomes" id="UP000639338"/>
    </source>
</evidence>
<dbReference type="InterPro" id="IPR007515">
    <property type="entry name" value="Mss4"/>
</dbReference>
<dbReference type="Proteomes" id="UP000639338">
    <property type="component" value="Unassembled WGS sequence"/>
</dbReference>
<proteinExistence type="predicted"/>
<evidence type="ECO:0000256" key="3">
    <source>
        <dbReference type="ARBA" id="ARBA00022927"/>
    </source>
</evidence>
<dbReference type="SUPFAM" id="SSF51316">
    <property type="entry name" value="Mss4-like"/>
    <property type="match status" value="1"/>
</dbReference>
<evidence type="ECO:0000313" key="4">
    <source>
        <dbReference type="EMBL" id="KAF7993215.1"/>
    </source>
</evidence>
<dbReference type="OrthoDB" id="30840at2759"/>
<keyword evidence="2" id="KW-0344">Guanine-nucleotide releasing factor</keyword>